<reference evidence="3 4" key="1">
    <citation type="submission" date="2023-01" db="EMBL/GenBank/DDBJ databases">
        <title>Cultivation and genomic characterization of new, ubiquitous marine nitrite-oxidizing bacteria from the Nitrospirales.</title>
        <authorList>
            <person name="Mueller A.J."/>
            <person name="Daebeler A."/>
            <person name="Herbold C.W."/>
            <person name="Kirkegaard R.H."/>
            <person name="Daims H."/>
        </authorList>
    </citation>
    <scope>NUCLEOTIDE SEQUENCE [LARGE SCALE GENOMIC DNA]</scope>
    <source>
        <strain evidence="3 4">DK</strain>
    </source>
</reference>
<feature type="compositionally biased region" description="Pro residues" evidence="1">
    <location>
        <begin position="142"/>
        <end position="152"/>
    </location>
</feature>
<dbReference type="AlphaFoldDB" id="A0AA96GE61"/>
<keyword evidence="2" id="KW-1133">Transmembrane helix</keyword>
<feature type="transmembrane region" description="Helical" evidence="2">
    <location>
        <begin position="26"/>
        <end position="49"/>
    </location>
</feature>
<evidence type="ECO:0008006" key="5">
    <source>
        <dbReference type="Google" id="ProtNLM"/>
    </source>
</evidence>
<dbReference type="GO" id="GO:0090313">
    <property type="term" value="P:regulation of protein targeting to membrane"/>
    <property type="evidence" value="ECO:0007669"/>
    <property type="project" value="TreeGrafter"/>
</dbReference>
<dbReference type="EMBL" id="CP116968">
    <property type="protein sequence ID" value="WNM60504.1"/>
    <property type="molecule type" value="Genomic_DNA"/>
</dbReference>
<gene>
    <name evidence="3" type="ORF">PQG83_12105</name>
</gene>
<sequence length="1191" mass="129059">MTTSDTPQQDTPPSATPPRSRKILKWFAWTGLGILALLLCAGLLLTYWFPSDMVRQELEIRLSELLQGTVRIQSLSFNLLTGLRVSQLELTKPGQIPLSLEHLTLDYSLFGLLKGTFTINEISIDQADISLNLPELTKAEPEPPPPPSPEPAALPTLPVSIDLETLKIIESNIQLVVSHDLTVNLTHLNLQSSGGVSSDDAHLNGTLQVKQVAVALQGKHIQLPLVVKFDTAIHLPTQHLDLKQLTIESDPALRLTLAGTINEFLTQKAVNLSLADTDLDLGKLMALAKDFVPPEFATASVGGNLSPSFTLTGSLPDSGFEGTIHAGLDGKNVELHLPGHALTVGPTNLAFAAKRLQIKENLPLTGNVSAKLSTHDVTFQAYGIQNFGLSLQSDYQASGPFSGILQVSGTTALPGDLLGTPFTLPFAVTLDTSGNHHTRHIEVKHLNADLSPYGTLQINGAVQPHPAPKEGMDASLKLRLSPNISALLSLIPKDRLQGLVLQKGSEPDTFVLHATGALHPDFRPEWAKATAALKLSSLQAQLKPFGAGGTMHQLTFLLSSGYQETNGAIQGTVGFSSHFSDLHAAETMTIGTSHVILKSHFQGHLSPTYQPTNLRSEDQLQVTLSNLTYQDPSLTATLPSIRLTLKTKEDVLKQDYLLESLRLTSEEILEMGMKARYQQANQQFDVDLQLPLLHVGNLLPHLSGPLMKGVDEINPKGRVSLILRTAGRVPTEDDLKKLTLPLGVNGKLTMRDLEGAVSGYRVQGGNGTMTMAYSPQAAPQTQLTTDVTLNRIHLPETLPIRELANTSLHVNLSSPDLNEVQIDPIHVTSRGVDLSIKSTVVGLRELLSSNAPHGTQLAKLFAQLHTRLALDVEPFQEALEPLGIQGNGKALVTLSMLKKEQGSLDASVEIGSETLSLTRDGTELRDMNGGIQLRKSLAWNPDGLPSPPKKPFQPSDRIAQLKSFSRKGQTLTIDRLQLGPFTVENLSTNLAFEQQSLKMQNLAMNVLGGGIGGNVIIAAEHPLRLSAEFEIANLDANRLIQTESKIRGDSNIAATIGLTTLLQETTGAVDLSRLECNLHITHIGNEALDRLLVFLDPEGSKPTISNVRSQLKFANPSRVMVEVARGQLNLTIHFQGSLIPTFRLERIPIAKMKNIEKLTAAIPNWEDLDKVLELIGAETYSFTPEGEIVLQ</sequence>
<keyword evidence="2" id="KW-0472">Membrane</keyword>
<accession>A0AA96GE61</accession>
<dbReference type="GO" id="GO:0005886">
    <property type="term" value="C:plasma membrane"/>
    <property type="evidence" value="ECO:0007669"/>
    <property type="project" value="TreeGrafter"/>
</dbReference>
<evidence type="ECO:0000256" key="2">
    <source>
        <dbReference type="SAM" id="Phobius"/>
    </source>
</evidence>
<dbReference type="RefSeq" id="WP_312741332.1">
    <property type="nucleotide sequence ID" value="NZ_CP116968.1"/>
</dbReference>
<dbReference type="InterPro" id="IPR052894">
    <property type="entry name" value="AsmA-related"/>
</dbReference>
<organism evidence="3 4">
    <name type="scientific">Candidatus Nitrospira neomarina</name>
    <dbReference type="NCBI Taxonomy" id="3020899"/>
    <lineage>
        <taxon>Bacteria</taxon>
        <taxon>Pseudomonadati</taxon>
        <taxon>Nitrospirota</taxon>
        <taxon>Nitrospiria</taxon>
        <taxon>Nitrospirales</taxon>
        <taxon>Nitrospiraceae</taxon>
        <taxon>Nitrospira</taxon>
    </lineage>
</organism>
<proteinExistence type="predicted"/>
<feature type="region of interest" description="Disordered" evidence="1">
    <location>
        <begin position="136"/>
        <end position="155"/>
    </location>
</feature>
<name>A0AA96GE61_9BACT</name>
<dbReference type="KEGG" id="nneo:PQG83_12105"/>
<keyword evidence="2" id="KW-0812">Transmembrane</keyword>
<dbReference type="PANTHER" id="PTHR30441:SF8">
    <property type="entry name" value="DUF748 DOMAIN-CONTAINING PROTEIN"/>
    <property type="match status" value="1"/>
</dbReference>
<dbReference type="Proteomes" id="UP001302494">
    <property type="component" value="Chromosome"/>
</dbReference>
<evidence type="ECO:0000256" key="1">
    <source>
        <dbReference type="SAM" id="MobiDB-lite"/>
    </source>
</evidence>
<protein>
    <recommendedName>
        <fullName evidence="5">AsmA domain-containing protein</fullName>
    </recommendedName>
</protein>
<evidence type="ECO:0000313" key="3">
    <source>
        <dbReference type="EMBL" id="WNM60504.1"/>
    </source>
</evidence>
<dbReference type="PANTHER" id="PTHR30441">
    <property type="entry name" value="DUF748 DOMAIN-CONTAINING PROTEIN"/>
    <property type="match status" value="1"/>
</dbReference>
<evidence type="ECO:0000313" key="4">
    <source>
        <dbReference type="Proteomes" id="UP001302494"/>
    </source>
</evidence>
<keyword evidence="4" id="KW-1185">Reference proteome</keyword>